<evidence type="ECO:0000313" key="9">
    <source>
        <dbReference type="EMBL" id="MDQ0164533.1"/>
    </source>
</evidence>
<evidence type="ECO:0000256" key="6">
    <source>
        <dbReference type="ARBA" id="ARBA00022989"/>
    </source>
</evidence>
<dbReference type="InterPro" id="IPR052017">
    <property type="entry name" value="TSUP"/>
</dbReference>
<evidence type="ECO:0000313" key="10">
    <source>
        <dbReference type="Proteomes" id="UP001235840"/>
    </source>
</evidence>
<dbReference type="EMBL" id="JAUSTY010000002">
    <property type="protein sequence ID" value="MDQ0164533.1"/>
    <property type="molecule type" value="Genomic_DNA"/>
</dbReference>
<evidence type="ECO:0000256" key="5">
    <source>
        <dbReference type="ARBA" id="ARBA00022692"/>
    </source>
</evidence>
<feature type="transmembrane region" description="Helical" evidence="8">
    <location>
        <begin position="43"/>
        <end position="63"/>
    </location>
</feature>
<sequence>MWWELIFVIGIFIIGSFVQGASGFGFGLVAMGMLPIMFSLKDSTLLVMSLTLILSLNILSKIYKYIEWRSLFIILSGAFVGRLMAFFFLTTYGEMDFLKKWLGVFLVLLVLYLFFKKDRQVSEVWMKPIVPVLLGSLGGFIGGVFAVGGPFFVFYFLLLYQDKRKYNANLQATFFLTSLFTLILHGSHGDINTSFYLYFIVGIGSVFLGSTLGLKWFDRLPQALIKKLAMSLVLLAALNLILFNS</sequence>
<dbReference type="PANTHER" id="PTHR30269:SF37">
    <property type="entry name" value="MEMBRANE TRANSPORTER PROTEIN"/>
    <property type="match status" value="1"/>
</dbReference>
<feature type="transmembrane region" description="Helical" evidence="8">
    <location>
        <begin position="224"/>
        <end position="243"/>
    </location>
</feature>
<gene>
    <name evidence="9" type="ORF">J2S11_000433</name>
</gene>
<dbReference type="InterPro" id="IPR002781">
    <property type="entry name" value="TM_pro_TauE-like"/>
</dbReference>
<evidence type="ECO:0000256" key="7">
    <source>
        <dbReference type="ARBA" id="ARBA00023136"/>
    </source>
</evidence>
<keyword evidence="3" id="KW-0813">Transport</keyword>
<evidence type="ECO:0000256" key="8">
    <source>
        <dbReference type="RuleBase" id="RU363041"/>
    </source>
</evidence>
<comment type="similarity">
    <text evidence="2 8">Belongs to the 4-toluene sulfonate uptake permease (TSUP) (TC 2.A.102) family.</text>
</comment>
<feature type="transmembrane region" description="Helical" evidence="8">
    <location>
        <begin position="69"/>
        <end position="90"/>
    </location>
</feature>
<evidence type="ECO:0000256" key="3">
    <source>
        <dbReference type="ARBA" id="ARBA00022448"/>
    </source>
</evidence>
<dbReference type="Proteomes" id="UP001235840">
    <property type="component" value="Unassembled WGS sequence"/>
</dbReference>
<proteinExistence type="inferred from homology"/>
<keyword evidence="10" id="KW-1185">Reference proteome</keyword>
<keyword evidence="5 8" id="KW-0812">Transmembrane</keyword>
<accession>A0ABT9VU68</accession>
<organism evidence="9 10">
    <name type="scientific">Caldalkalibacillus horti</name>
    <dbReference type="NCBI Taxonomy" id="77523"/>
    <lineage>
        <taxon>Bacteria</taxon>
        <taxon>Bacillati</taxon>
        <taxon>Bacillota</taxon>
        <taxon>Bacilli</taxon>
        <taxon>Bacillales</taxon>
        <taxon>Bacillaceae</taxon>
        <taxon>Caldalkalibacillus</taxon>
    </lineage>
</organism>
<comment type="subcellular location">
    <subcellularLocation>
        <location evidence="1 8">Cell membrane</location>
        <topology evidence="1 8">Multi-pass membrane protein</topology>
    </subcellularLocation>
</comment>
<evidence type="ECO:0000256" key="1">
    <source>
        <dbReference type="ARBA" id="ARBA00004651"/>
    </source>
</evidence>
<keyword evidence="7 8" id="KW-0472">Membrane</keyword>
<evidence type="ECO:0000256" key="2">
    <source>
        <dbReference type="ARBA" id="ARBA00009142"/>
    </source>
</evidence>
<feature type="transmembrane region" description="Helical" evidence="8">
    <location>
        <begin position="195"/>
        <end position="217"/>
    </location>
</feature>
<keyword evidence="6 8" id="KW-1133">Transmembrane helix</keyword>
<feature type="transmembrane region" description="Helical" evidence="8">
    <location>
        <begin position="6"/>
        <end position="31"/>
    </location>
</feature>
<dbReference type="PANTHER" id="PTHR30269">
    <property type="entry name" value="TRANSMEMBRANE PROTEIN YFCA"/>
    <property type="match status" value="1"/>
</dbReference>
<reference evidence="9 10" key="1">
    <citation type="submission" date="2023-07" db="EMBL/GenBank/DDBJ databases">
        <title>Genomic Encyclopedia of Type Strains, Phase IV (KMG-IV): sequencing the most valuable type-strain genomes for metagenomic binning, comparative biology and taxonomic classification.</title>
        <authorList>
            <person name="Goeker M."/>
        </authorList>
    </citation>
    <scope>NUCLEOTIDE SEQUENCE [LARGE SCALE GENOMIC DNA]</scope>
    <source>
        <strain evidence="9 10">DSM 12751</strain>
    </source>
</reference>
<evidence type="ECO:0000256" key="4">
    <source>
        <dbReference type="ARBA" id="ARBA00022475"/>
    </source>
</evidence>
<feature type="transmembrane region" description="Helical" evidence="8">
    <location>
        <begin position="172"/>
        <end position="189"/>
    </location>
</feature>
<keyword evidence="4 8" id="KW-1003">Cell membrane</keyword>
<dbReference type="Pfam" id="PF01925">
    <property type="entry name" value="TauE"/>
    <property type="match status" value="1"/>
</dbReference>
<comment type="caution">
    <text evidence="9">The sequence shown here is derived from an EMBL/GenBank/DDBJ whole genome shotgun (WGS) entry which is preliminary data.</text>
</comment>
<protein>
    <recommendedName>
        <fullName evidence="8">Probable membrane transporter protein</fullName>
    </recommendedName>
</protein>
<feature type="transmembrane region" description="Helical" evidence="8">
    <location>
        <begin position="135"/>
        <end position="160"/>
    </location>
</feature>
<name>A0ABT9VU68_9BACI</name>